<dbReference type="PANTHER" id="PTHR45913:SF5">
    <property type="entry name" value="GENERAL TRANSCRIPTION FACTOR II-I REPEAT DOMAIN-CONTAINING PROTEIN 2A-LIKE PROTEIN"/>
    <property type="match status" value="1"/>
</dbReference>
<dbReference type="PANTHER" id="PTHR45913">
    <property type="entry name" value="EPM2A-INTERACTING PROTEIN 1"/>
    <property type="match status" value="1"/>
</dbReference>
<evidence type="ECO:0000259" key="1">
    <source>
        <dbReference type="Pfam" id="PF18658"/>
    </source>
</evidence>
<sequence>MISKKRTVTEEHRVMQEKWKISYFFAEVNGKPTCLICNQIIAVSKEYNIRRHYTSTHASKYDVYSGKLREEKVKTLEQSLKRQQSVYQRVHEASDTAVRASYRIAREIAVSSKPFSEGDFIKKCMMMAAEDICPEKRRSFANISLSRNTVAERVNELSENLNSQLKEKVAKFVAFSVAIDESTDITDIAQLAVFIRGVDENMQVTEEFVELVPMKGTTTGDDIFVSLTGALDRIGVDWKKTVSLTTDGASQMVGRKAGVTAKLKEKLLTLNSDHQIHSVHCIIHREVLCSKILKMDHVMDVVVKAVNFIRARGLNHRQFNCLLEETHSHGLPYHTDVRWLSRGIVLKRFYELRSEIQSFMHNKGRNVQELKDYDWLQDLAFMVDMTEHLNLLNTRLQGRNKLVTDMHESIRAFEVKLKLFERQLAANNAAHFPTLKSLQSTPEFRGIISREKYCNMISKLLNEFGERFADLKNLESDFSIFRNPFAANPDETPEDIQLELIDLQCDSALKEKFSSVDIGTFYQYVGPRYPRIKCLASKIMSMFGSTYVCEQLFSLMNLNKSGLRSRLTNEHLNSTLKVAIAQSLAPNIDELVQTKRCQVSGSSTTRN</sequence>
<organism evidence="2">
    <name type="scientific">Scylla olivacea</name>
    <name type="common">Orange mud crab</name>
    <name type="synonym">Cancer olivacea</name>
    <dbReference type="NCBI Taxonomy" id="85551"/>
    <lineage>
        <taxon>Eukaryota</taxon>
        <taxon>Metazoa</taxon>
        <taxon>Ecdysozoa</taxon>
        <taxon>Arthropoda</taxon>
        <taxon>Crustacea</taxon>
        <taxon>Multicrustacea</taxon>
        <taxon>Malacostraca</taxon>
        <taxon>Eumalacostraca</taxon>
        <taxon>Eucarida</taxon>
        <taxon>Decapoda</taxon>
        <taxon>Pleocyemata</taxon>
        <taxon>Brachyura</taxon>
        <taxon>Eubrachyura</taxon>
        <taxon>Portunoidea</taxon>
        <taxon>Portunidae</taxon>
        <taxon>Portuninae</taxon>
        <taxon>Scylla</taxon>
    </lineage>
</organism>
<evidence type="ECO:0000313" key="2">
    <source>
        <dbReference type="EMBL" id="JAI57563.1"/>
    </source>
</evidence>
<dbReference type="EMBL" id="GDRN01106477">
    <property type="protein sequence ID" value="JAI57566.1"/>
    <property type="molecule type" value="Transcribed_RNA"/>
</dbReference>
<dbReference type="AlphaFoldDB" id="A0A0P4VXC5"/>
<dbReference type="Pfam" id="PF18658">
    <property type="entry name" value="zf-C2H2_12"/>
    <property type="match status" value="1"/>
</dbReference>
<dbReference type="SUPFAM" id="SSF53098">
    <property type="entry name" value="Ribonuclease H-like"/>
    <property type="match status" value="1"/>
</dbReference>
<accession>A0A0P4VXC5</accession>
<name>A0A0P4VXC5_SCYOL</name>
<protein>
    <recommendedName>
        <fullName evidence="1">SPIN-DOC-like zinc-finger domain-containing protein</fullName>
    </recommendedName>
</protein>
<dbReference type="InterPro" id="IPR012337">
    <property type="entry name" value="RNaseH-like_sf"/>
</dbReference>
<dbReference type="EMBL" id="GDRN01106480">
    <property type="protein sequence ID" value="JAI57563.1"/>
    <property type="molecule type" value="Transcribed_RNA"/>
</dbReference>
<dbReference type="InterPro" id="IPR040647">
    <property type="entry name" value="SPIN-DOC_Znf-C2H2"/>
</dbReference>
<proteinExistence type="predicted"/>
<feature type="domain" description="SPIN-DOC-like zinc-finger" evidence="1">
    <location>
        <begin position="16"/>
        <end position="61"/>
    </location>
</feature>
<reference evidence="2" key="1">
    <citation type="submission" date="2015-09" db="EMBL/GenBank/DDBJ databases">
        <title>Scylla olivacea transcriptome.</title>
        <authorList>
            <person name="Ikhwanuddin M."/>
        </authorList>
    </citation>
    <scope>NUCLEOTIDE SEQUENCE</scope>
</reference>